<dbReference type="PROSITE" id="PS00041">
    <property type="entry name" value="HTH_ARAC_FAMILY_1"/>
    <property type="match status" value="1"/>
</dbReference>
<dbReference type="InterPro" id="IPR018062">
    <property type="entry name" value="HTH_AraC-typ_CS"/>
</dbReference>
<evidence type="ECO:0000313" key="6">
    <source>
        <dbReference type="Proteomes" id="UP000291286"/>
    </source>
</evidence>
<evidence type="ECO:0000256" key="2">
    <source>
        <dbReference type="ARBA" id="ARBA00023125"/>
    </source>
</evidence>
<protein>
    <submittedName>
        <fullName evidence="5">AraC family transcriptional regulator</fullName>
    </submittedName>
</protein>
<dbReference type="InterPro" id="IPR050204">
    <property type="entry name" value="AraC_XylS_family_regulators"/>
</dbReference>
<dbReference type="EMBL" id="SHMB01000003">
    <property type="protein sequence ID" value="TAA29708.1"/>
    <property type="molecule type" value="Genomic_DNA"/>
</dbReference>
<gene>
    <name evidence="5" type="ORF">EA661_09155</name>
</gene>
<dbReference type="RefSeq" id="WP_130517968.1">
    <property type="nucleotide sequence ID" value="NZ_SHMA01000002.1"/>
</dbReference>
<dbReference type="PROSITE" id="PS01124">
    <property type="entry name" value="HTH_ARAC_FAMILY_2"/>
    <property type="match status" value="1"/>
</dbReference>
<evidence type="ECO:0000256" key="3">
    <source>
        <dbReference type="ARBA" id="ARBA00023163"/>
    </source>
</evidence>
<keyword evidence="1" id="KW-0805">Transcription regulation</keyword>
<dbReference type="Gene3D" id="1.10.10.60">
    <property type="entry name" value="Homeodomain-like"/>
    <property type="match status" value="1"/>
</dbReference>
<dbReference type="InterPro" id="IPR009057">
    <property type="entry name" value="Homeodomain-like_sf"/>
</dbReference>
<dbReference type="SMART" id="SM00342">
    <property type="entry name" value="HTH_ARAC"/>
    <property type="match status" value="1"/>
</dbReference>
<dbReference type="InterPro" id="IPR018060">
    <property type="entry name" value="HTH_AraC"/>
</dbReference>
<name>A0A4Q8LID9_9GAMM</name>
<feature type="domain" description="HTH araC/xylS-type" evidence="4">
    <location>
        <begin position="189"/>
        <end position="287"/>
    </location>
</feature>
<evidence type="ECO:0000256" key="1">
    <source>
        <dbReference type="ARBA" id="ARBA00023015"/>
    </source>
</evidence>
<accession>A0A4Q8LID9</accession>
<evidence type="ECO:0000313" key="5">
    <source>
        <dbReference type="EMBL" id="TAA29708.1"/>
    </source>
</evidence>
<keyword evidence="3" id="KW-0804">Transcription</keyword>
<dbReference type="AlphaFoldDB" id="A0A4Q8LID9"/>
<evidence type="ECO:0000259" key="4">
    <source>
        <dbReference type="PROSITE" id="PS01124"/>
    </source>
</evidence>
<dbReference type="Proteomes" id="UP000291286">
    <property type="component" value="Unassembled WGS sequence"/>
</dbReference>
<dbReference type="GO" id="GO:0003700">
    <property type="term" value="F:DNA-binding transcription factor activity"/>
    <property type="evidence" value="ECO:0007669"/>
    <property type="project" value="InterPro"/>
</dbReference>
<organism evidence="5 6">
    <name type="scientific">Pseudoxanthomonas winnipegensis</name>
    <dbReference type="NCBI Taxonomy" id="2480810"/>
    <lineage>
        <taxon>Bacteria</taxon>
        <taxon>Pseudomonadati</taxon>
        <taxon>Pseudomonadota</taxon>
        <taxon>Gammaproteobacteria</taxon>
        <taxon>Lysobacterales</taxon>
        <taxon>Lysobacteraceae</taxon>
        <taxon>Pseudoxanthomonas</taxon>
    </lineage>
</organism>
<sequence>MTSDPPVTLLRKLPDDRPELLRARGQWSSCAMEHSLIPAIELEEPGWAFHHLALPLGPTRPRVVLKVDSGHEHGRAPPETLTMIQAGVTGSARWDAPMESACLYFTDGAMAGALGVAPEGVRQAIRSRLHYRAPGMARLLRALLADASAGQPHGTLIGDAIFLAVAAQLVPRAARPAHASRGGEPWRVRTALAFIHAHLGEELDIAQIADATATSPYYLNRAFRAALGCSIWQYVLRARAQCALALLHDSNATLVQVADAAGFSSYAGFIEAIRRVCGRTPAQVRQAIGPSRGTEALS</sequence>
<proteinExistence type="predicted"/>
<dbReference type="PANTHER" id="PTHR46796:SF14">
    <property type="entry name" value="TRANSCRIPTIONAL REGULATORY PROTEIN"/>
    <property type="match status" value="1"/>
</dbReference>
<dbReference type="PANTHER" id="PTHR46796">
    <property type="entry name" value="HTH-TYPE TRANSCRIPTIONAL ACTIVATOR RHAS-RELATED"/>
    <property type="match status" value="1"/>
</dbReference>
<comment type="caution">
    <text evidence="5">The sequence shown here is derived from an EMBL/GenBank/DDBJ whole genome shotgun (WGS) entry which is preliminary data.</text>
</comment>
<reference evidence="5 6" key="1">
    <citation type="submission" date="2019-02" db="EMBL/GenBank/DDBJ databases">
        <title>WGS of Pseudoxanthomonas species novum from clinical isolates.</title>
        <authorList>
            <person name="Bernier A.-M."/>
            <person name="Bernard K."/>
            <person name="Vachon A."/>
        </authorList>
    </citation>
    <scope>NUCLEOTIDE SEQUENCE [LARGE SCALE GENOMIC DNA]</scope>
    <source>
        <strain evidence="5 6">NML171202</strain>
    </source>
</reference>
<dbReference type="SUPFAM" id="SSF46689">
    <property type="entry name" value="Homeodomain-like"/>
    <property type="match status" value="2"/>
</dbReference>
<dbReference type="Pfam" id="PF12833">
    <property type="entry name" value="HTH_18"/>
    <property type="match status" value="1"/>
</dbReference>
<keyword evidence="2" id="KW-0238">DNA-binding</keyword>
<dbReference type="GO" id="GO:0043565">
    <property type="term" value="F:sequence-specific DNA binding"/>
    <property type="evidence" value="ECO:0007669"/>
    <property type="project" value="InterPro"/>
</dbReference>